<reference evidence="1 2" key="1">
    <citation type="submission" date="2018-04" db="EMBL/GenBank/DDBJ databases">
        <title>Draft genome sequence of Pseudomonas syringae pv. actinidiae biovar 1 strains isolated from kiwifruit in Kagawa prefecture.</title>
        <authorList>
            <person name="Tabuchi M."/>
            <person name="Saito M."/>
            <person name="Fujiwara S."/>
            <person name="Sasa N."/>
            <person name="Akimitsu K."/>
            <person name="Gomi K."/>
            <person name="Konishi-Sugita S."/>
            <person name="Hamano K."/>
            <person name="Kataoka I."/>
        </authorList>
    </citation>
    <scope>NUCLEOTIDE SEQUENCE [LARGE SCALE GENOMIC DNA]</scope>
    <source>
        <strain evidence="1 2">MAFF212206</strain>
    </source>
</reference>
<comment type="caution">
    <text evidence="1">The sequence shown here is derived from an EMBL/GenBank/DDBJ whole genome shotgun (WGS) entry which is preliminary data.</text>
</comment>
<accession>A0A2V0QTZ4</accession>
<name>A0A2V0QTZ4_PSESF</name>
<protein>
    <submittedName>
        <fullName evidence="1">Uncharacterized protein</fullName>
    </submittedName>
</protein>
<proteinExistence type="predicted"/>
<gene>
    <name evidence="1" type="ORF">KPSA1_07208</name>
</gene>
<sequence length="39" mass="4149">MAPMQCILCSIVVILGFQGSFMTGTEVQFSRIPLSGTGK</sequence>
<evidence type="ECO:0000313" key="1">
    <source>
        <dbReference type="EMBL" id="GBH13715.1"/>
    </source>
</evidence>
<dbReference type="EMBL" id="BGJZ01000368">
    <property type="protein sequence ID" value="GBH13715.1"/>
    <property type="molecule type" value="Genomic_DNA"/>
</dbReference>
<evidence type="ECO:0000313" key="2">
    <source>
        <dbReference type="Proteomes" id="UP000247480"/>
    </source>
</evidence>
<dbReference type="Proteomes" id="UP000247480">
    <property type="component" value="Unassembled WGS sequence"/>
</dbReference>
<dbReference type="AlphaFoldDB" id="A0A2V0QTZ4"/>
<organism evidence="1 2">
    <name type="scientific">Pseudomonas syringae pv. actinidiae</name>
    <dbReference type="NCBI Taxonomy" id="103796"/>
    <lineage>
        <taxon>Bacteria</taxon>
        <taxon>Pseudomonadati</taxon>
        <taxon>Pseudomonadota</taxon>
        <taxon>Gammaproteobacteria</taxon>
        <taxon>Pseudomonadales</taxon>
        <taxon>Pseudomonadaceae</taxon>
        <taxon>Pseudomonas</taxon>
        <taxon>Pseudomonas syringae</taxon>
    </lineage>
</organism>